<reference evidence="2" key="1">
    <citation type="submission" date="2020-06" db="EMBL/GenBank/DDBJ databases">
        <authorList>
            <consortium name="Plant Systems Biology data submission"/>
        </authorList>
    </citation>
    <scope>NUCLEOTIDE SEQUENCE</scope>
    <source>
        <strain evidence="2">D6</strain>
    </source>
</reference>
<dbReference type="EMBL" id="CAICTM010000038">
    <property type="protein sequence ID" value="CAB9498426.1"/>
    <property type="molecule type" value="Genomic_DNA"/>
</dbReference>
<evidence type="ECO:0000256" key="1">
    <source>
        <dbReference type="SAM" id="MobiDB-lite"/>
    </source>
</evidence>
<protein>
    <submittedName>
        <fullName evidence="2">Uncharacterized protein</fullName>
    </submittedName>
</protein>
<evidence type="ECO:0000313" key="3">
    <source>
        <dbReference type="Proteomes" id="UP001153069"/>
    </source>
</evidence>
<name>A0A9N8DAT4_9STRA</name>
<feature type="region of interest" description="Disordered" evidence="1">
    <location>
        <begin position="366"/>
        <end position="419"/>
    </location>
</feature>
<feature type="compositionally biased region" description="Acidic residues" evidence="1">
    <location>
        <begin position="165"/>
        <end position="179"/>
    </location>
</feature>
<feature type="region of interest" description="Disordered" evidence="1">
    <location>
        <begin position="160"/>
        <end position="342"/>
    </location>
</feature>
<feature type="compositionally biased region" description="Polar residues" evidence="1">
    <location>
        <begin position="395"/>
        <end position="405"/>
    </location>
</feature>
<evidence type="ECO:0000313" key="2">
    <source>
        <dbReference type="EMBL" id="CAB9498426.1"/>
    </source>
</evidence>
<feature type="compositionally biased region" description="Polar residues" evidence="1">
    <location>
        <begin position="55"/>
        <end position="71"/>
    </location>
</feature>
<feature type="compositionally biased region" description="Polar residues" evidence="1">
    <location>
        <begin position="218"/>
        <end position="250"/>
    </location>
</feature>
<proteinExistence type="predicted"/>
<feature type="compositionally biased region" description="Polar residues" evidence="1">
    <location>
        <begin position="444"/>
        <end position="459"/>
    </location>
</feature>
<feature type="compositionally biased region" description="Low complexity" evidence="1">
    <location>
        <begin position="14"/>
        <end position="47"/>
    </location>
</feature>
<accession>A0A9N8DAT4</accession>
<feature type="compositionally biased region" description="Basic and acidic residues" evidence="1">
    <location>
        <begin position="322"/>
        <end position="332"/>
    </location>
</feature>
<feature type="region of interest" description="Disordered" evidence="1">
    <location>
        <begin position="1"/>
        <end position="71"/>
    </location>
</feature>
<feature type="compositionally biased region" description="Polar residues" evidence="1">
    <location>
        <begin position="271"/>
        <end position="305"/>
    </location>
</feature>
<feature type="compositionally biased region" description="Basic and acidic residues" evidence="1">
    <location>
        <begin position="382"/>
        <end position="393"/>
    </location>
</feature>
<dbReference type="AlphaFoldDB" id="A0A9N8DAT4"/>
<sequence>MSRPILEESKSQDATATAAGKKAIGSIIASASTSTEATEELSLSSSSSHHHISSPPVSDSTGTWTGSSHKTNSAMDLQDVNLNTHANAADAMIDIDLLPEDEHEEVELMDEEADLMEEKPDRTGSSLLTMDTTLAGSCHDNEHEETARIITIKEKRISNASLLSDSDDDDDDDQDDDSDSSSQDKEDQSSTDESIRNHSCHGLIQGTDSKDRGLLVRDTSNADMSQTSNSTSATKNYQNGSNHSTATSDQQKTKGPGSAVAAPPRRPQMAKSISNPRLQLQGQLSPNRNRRPTGSSNASLKSFNKNACAPKRPTLRQAPKRAKSESRLKIDFSHSTGTGTADMADASLVSHNSRHTTGPAVATELVKRTTSDRGKLGAMLDSHNHRGGGHDDDQSVSTTSSFQSRHTFKPPESISPESLGNLSNLDISIIDHYSVAGNHDDHTVTTYSSRSTNRSATHQQQRRFPPGFTANHHRVTCPKKDAIPEEPEPEQTSMFRTFSNNLSFLGNFVEQRQKTFATNINVVAELVTNQREVLDIIDEDLNEDSEELRMQERSRRYTQEERSLATYLWGGGGFGRK</sequence>
<feature type="compositionally biased region" description="Basic and acidic residues" evidence="1">
    <location>
        <begin position="1"/>
        <end position="11"/>
    </location>
</feature>
<feature type="compositionally biased region" description="Basic and acidic residues" evidence="1">
    <location>
        <begin position="182"/>
        <end position="196"/>
    </location>
</feature>
<keyword evidence="3" id="KW-1185">Reference proteome</keyword>
<comment type="caution">
    <text evidence="2">The sequence shown here is derived from an EMBL/GenBank/DDBJ whole genome shotgun (WGS) entry which is preliminary data.</text>
</comment>
<organism evidence="2 3">
    <name type="scientific">Seminavis robusta</name>
    <dbReference type="NCBI Taxonomy" id="568900"/>
    <lineage>
        <taxon>Eukaryota</taxon>
        <taxon>Sar</taxon>
        <taxon>Stramenopiles</taxon>
        <taxon>Ochrophyta</taxon>
        <taxon>Bacillariophyta</taxon>
        <taxon>Bacillariophyceae</taxon>
        <taxon>Bacillariophycidae</taxon>
        <taxon>Naviculales</taxon>
        <taxon>Naviculaceae</taxon>
        <taxon>Seminavis</taxon>
    </lineage>
</organism>
<feature type="compositionally biased region" description="Basic and acidic residues" evidence="1">
    <location>
        <begin position="366"/>
        <end position="375"/>
    </location>
</feature>
<gene>
    <name evidence="2" type="ORF">SEMRO_38_G023570.1</name>
</gene>
<dbReference type="Proteomes" id="UP001153069">
    <property type="component" value="Unassembled WGS sequence"/>
</dbReference>
<feature type="region of interest" description="Disordered" evidence="1">
    <location>
        <begin position="441"/>
        <end position="472"/>
    </location>
</feature>